<dbReference type="RefSeq" id="WP_033574321.1">
    <property type="nucleotide sequence ID" value="NZ_CP015443.1"/>
</dbReference>
<protein>
    <recommendedName>
        <fullName evidence="1">Endonuclease GajA/Old nuclease/RecF-like AAA domain-containing protein</fullName>
    </recommendedName>
</protein>
<dbReference type="Proteomes" id="UP000250069">
    <property type="component" value="Chromosome"/>
</dbReference>
<dbReference type="PANTHER" id="PTHR43581:SF4">
    <property type="entry name" value="ATP_GTP PHOSPHATASE"/>
    <property type="match status" value="1"/>
</dbReference>
<sequence>MIVGLMLRNYKCYKNINYISLLKDIRHPYTILTGDNGVGKSAILEALDSLFNGRGWNVNNSISEKDDTRTPFICPLFLIKKTKVKLKEENKNILEYISDYFWDVNWSKNQDAFNIISNDIEEYRDYQNDYYLIFIGEKLNSKDALLTTTYNEEIQKNLMKEFGLEQNKIRKSLSSLKKYIFEMYSYIYIPVEQPVSELLKLETREMQALLDKDILDFIENIIEKNDIVKNINDKLEDFMNEVNVNLEKLGMNYVYDYKSKAKYRLTSKDIKEQILFAYFNLRALKVENKTLDKLSSGEQRQALINTAYAFLKNSNNSSNERDKEIILAIDEPEVSLHVSKSFEQFLKLEEILDNSSAQLLVTTHWYGFIPLSSKGELKYLLKEKDTISITSNDLGEILSDSRNIPDIIELKSMFDLAISLISFMRENPSVNWIFTEGKSDEIYLKYILKDENDIRIISLGGRDKVLKLYNIIYSTISDRKEKNEIKNKLLFLVDTDLEFKLPETPKSYGRNVDDIVYLRRLLVTKTSGVKLLDFKKGSELRKTDIEDCLIPKVLINTLEEIFKDNTRFIEIHKKLTEESRIDYSSTHTNFRDQEVSFIDFGAKDDFNYFKDLIFKNEDKDIKVKIAHKYCELVEREPITDHYLKREIMNLFV</sequence>
<evidence type="ECO:0000313" key="3">
    <source>
        <dbReference type="Proteomes" id="UP000250069"/>
    </source>
</evidence>
<evidence type="ECO:0000259" key="1">
    <source>
        <dbReference type="Pfam" id="PF13175"/>
    </source>
</evidence>
<feature type="domain" description="Endonuclease GajA/Old nuclease/RecF-like AAA" evidence="1">
    <location>
        <begin position="1"/>
        <end position="364"/>
    </location>
</feature>
<dbReference type="AlphaFoldDB" id="A0ABC8DEZ0"/>
<evidence type="ECO:0000313" key="2">
    <source>
        <dbReference type="EMBL" id="AWX74263.1"/>
    </source>
</evidence>
<dbReference type="InterPro" id="IPR051396">
    <property type="entry name" value="Bact_Antivir_Def_Nuclease"/>
</dbReference>
<name>A0ABC8DEZ0_BACVE</name>
<organism evidence="2 3">
    <name type="scientific">Bacillus velezensis</name>
    <dbReference type="NCBI Taxonomy" id="492670"/>
    <lineage>
        <taxon>Bacteria</taxon>
        <taxon>Bacillati</taxon>
        <taxon>Bacillota</taxon>
        <taxon>Bacilli</taxon>
        <taxon>Bacillales</taxon>
        <taxon>Bacillaceae</taxon>
        <taxon>Bacillus</taxon>
        <taxon>Bacillus amyloliquefaciens group</taxon>
    </lineage>
</organism>
<dbReference type="EMBL" id="CP030150">
    <property type="protein sequence ID" value="AWX74263.1"/>
    <property type="molecule type" value="Genomic_DNA"/>
</dbReference>
<dbReference type="SUPFAM" id="SSF52540">
    <property type="entry name" value="P-loop containing nucleoside triphosphate hydrolases"/>
    <property type="match status" value="1"/>
</dbReference>
<gene>
    <name evidence="2" type="ORF">BVDSYZ_20515</name>
</gene>
<reference evidence="2 3" key="1">
    <citation type="submission" date="2018-06" db="EMBL/GenBank/DDBJ databases">
        <title>Complete Genome Sequence of Bacillus velezensis DSYZ, a Plant Growth-Promoting Rhizobacterium with Antifungal Activity.</title>
        <authorList>
            <person name="Du B."/>
            <person name="Ding Y."/>
            <person name="Liu K."/>
            <person name="Yao L."/>
            <person name="Wang C."/>
            <person name="Li H."/>
            <person name="Liu H."/>
        </authorList>
    </citation>
    <scope>NUCLEOTIDE SEQUENCE [LARGE SCALE GENOMIC DNA]</scope>
    <source>
        <strain evidence="2 3">DSYZ</strain>
    </source>
</reference>
<accession>A0ABC8DEZ0</accession>
<dbReference type="PANTHER" id="PTHR43581">
    <property type="entry name" value="ATP/GTP PHOSPHATASE"/>
    <property type="match status" value="1"/>
</dbReference>
<proteinExistence type="predicted"/>
<dbReference type="InterPro" id="IPR027417">
    <property type="entry name" value="P-loop_NTPase"/>
</dbReference>
<dbReference type="InterPro" id="IPR041685">
    <property type="entry name" value="AAA_GajA/Old/RecF-like"/>
</dbReference>
<dbReference type="Gene3D" id="3.40.50.300">
    <property type="entry name" value="P-loop containing nucleotide triphosphate hydrolases"/>
    <property type="match status" value="1"/>
</dbReference>
<dbReference type="Pfam" id="PF13175">
    <property type="entry name" value="AAA_15"/>
    <property type="match status" value="1"/>
</dbReference>